<sequence length="158" mass="17641">MKTKFLLLPSLQFHMEKCSIDHWCYLKEAVIDGGVPFEKAFGMPVFEYAKKDEKMNNVLNKIMSNISSLVMKKVLATYKGFEGLEQLVDVGGGVRTTLKSIVSKYPQIKGVNFDLSRVIRNESPFPGLTFFPRLDGANQGRSQGVQGDTHPPGLLKKS</sequence>
<evidence type="ECO:0000256" key="3">
    <source>
        <dbReference type="ARBA" id="ARBA00022691"/>
    </source>
</evidence>
<organism evidence="6 7">
    <name type="scientific">Rubroshorea leprosula</name>
    <dbReference type="NCBI Taxonomy" id="152421"/>
    <lineage>
        <taxon>Eukaryota</taxon>
        <taxon>Viridiplantae</taxon>
        <taxon>Streptophyta</taxon>
        <taxon>Embryophyta</taxon>
        <taxon>Tracheophyta</taxon>
        <taxon>Spermatophyta</taxon>
        <taxon>Magnoliopsida</taxon>
        <taxon>eudicotyledons</taxon>
        <taxon>Gunneridae</taxon>
        <taxon>Pentapetalae</taxon>
        <taxon>rosids</taxon>
        <taxon>malvids</taxon>
        <taxon>Malvales</taxon>
        <taxon>Dipterocarpaceae</taxon>
        <taxon>Rubroshorea</taxon>
    </lineage>
</organism>
<dbReference type="InterPro" id="IPR016461">
    <property type="entry name" value="COMT-like"/>
</dbReference>
<evidence type="ECO:0000256" key="1">
    <source>
        <dbReference type="ARBA" id="ARBA00022603"/>
    </source>
</evidence>
<dbReference type="EMBL" id="BPVZ01001164">
    <property type="protein sequence ID" value="GKV53211.1"/>
    <property type="molecule type" value="Genomic_DNA"/>
</dbReference>
<dbReference type="InterPro" id="IPR029063">
    <property type="entry name" value="SAM-dependent_MTases_sf"/>
</dbReference>
<dbReference type="GO" id="GO:0008171">
    <property type="term" value="F:O-methyltransferase activity"/>
    <property type="evidence" value="ECO:0007669"/>
    <property type="project" value="InterPro"/>
</dbReference>
<dbReference type="InterPro" id="IPR001077">
    <property type="entry name" value="COMT_C"/>
</dbReference>
<dbReference type="Proteomes" id="UP001054252">
    <property type="component" value="Unassembled WGS sequence"/>
</dbReference>
<evidence type="ECO:0000256" key="4">
    <source>
        <dbReference type="SAM" id="MobiDB-lite"/>
    </source>
</evidence>
<evidence type="ECO:0000259" key="5">
    <source>
        <dbReference type="Pfam" id="PF00891"/>
    </source>
</evidence>
<dbReference type="GO" id="GO:0032259">
    <property type="term" value="P:methylation"/>
    <property type="evidence" value="ECO:0007669"/>
    <property type="project" value="UniProtKB-KW"/>
</dbReference>
<dbReference type="Gene3D" id="3.40.50.150">
    <property type="entry name" value="Vaccinia Virus protein VP39"/>
    <property type="match status" value="1"/>
</dbReference>
<keyword evidence="3" id="KW-0949">S-adenosyl-L-methionine</keyword>
<dbReference type="PANTHER" id="PTHR11746">
    <property type="entry name" value="O-METHYLTRANSFERASE"/>
    <property type="match status" value="1"/>
</dbReference>
<evidence type="ECO:0000313" key="7">
    <source>
        <dbReference type="Proteomes" id="UP001054252"/>
    </source>
</evidence>
<feature type="domain" description="O-methyltransferase C-terminal" evidence="5">
    <location>
        <begin position="23"/>
        <end position="121"/>
    </location>
</feature>
<proteinExistence type="predicted"/>
<feature type="region of interest" description="Disordered" evidence="4">
    <location>
        <begin position="139"/>
        <end position="158"/>
    </location>
</feature>
<keyword evidence="2" id="KW-0808">Transferase</keyword>
<dbReference type="AlphaFoldDB" id="A0AAV5MT97"/>
<name>A0AAV5MT97_9ROSI</name>
<keyword evidence="7" id="KW-1185">Reference proteome</keyword>
<gene>
    <name evidence="6" type="ORF">SLEP1_g59747</name>
</gene>
<dbReference type="SUPFAM" id="SSF53335">
    <property type="entry name" value="S-adenosyl-L-methionine-dependent methyltransferases"/>
    <property type="match status" value="1"/>
</dbReference>
<dbReference type="Pfam" id="PF00891">
    <property type="entry name" value="Methyltransf_2"/>
    <property type="match status" value="1"/>
</dbReference>
<evidence type="ECO:0000256" key="2">
    <source>
        <dbReference type="ARBA" id="ARBA00022679"/>
    </source>
</evidence>
<keyword evidence="1" id="KW-0489">Methyltransferase</keyword>
<evidence type="ECO:0000313" key="6">
    <source>
        <dbReference type="EMBL" id="GKV53211.1"/>
    </source>
</evidence>
<reference evidence="6 7" key="1">
    <citation type="journal article" date="2021" name="Commun. Biol.">
        <title>The genome of Shorea leprosula (Dipterocarpaceae) highlights the ecological relevance of drought in aseasonal tropical rainforests.</title>
        <authorList>
            <person name="Ng K.K.S."/>
            <person name="Kobayashi M.J."/>
            <person name="Fawcett J.A."/>
            <person name="Hatakeyama M."/>
            <person name="Paape T."/>
            <person name="Ng C.H."/>
            <person name="Ang C.C."/>
            <person name="Tnah L.H."/>
            <person name="Lee C.T."/>
            <person name="Nishiyama T."/>
            <person name="Sese J."/>
            <person name="O'Brien M.J."/>
            <person name="Copetti D."/>
            <person name="Mohd Noor M.I."/>
            <person name="Ong R.C."/>
            <person name="Putra M."/>
            <person name="Sireger I.Z."/>
            <person name="Indrioko S."/>
            <person name="Kosugi Y."/>
            <person name="Izuno A."/>
            <person name="Isagi Y."/>
            <person name="Lee S.L."/>
            <person name="Shimizu K.K."/>
        </authorList>
    </citation>
    <scope>NUCLEOTIDE SEQUENCE [LARGE SCALE GENOMIC DNA]</scope>
    <source>
        <strain evidence="6">214</strain>
    </source>
</reference>
<accession>A0AAV5MT97</accession>
<dbReference type="PROSITE" id="PS51683">
    <property type="entry name" value="SAM_OMT_II"/>
    <property type="match status" value="1"/>
</dbReference>
<protein>
    <recommendedName>
        <fullName evidence="5">O-methyltransferase C-terminal domain-containing protein</fullName>
    </recommendedName>
</protein>
<comment type="caution">
    <text evidence="6">The sequence shown here is derived from an EMBL/GenBank/DDBJ whole genome shotgun (WGS) entry which is preliminary data.</text>
</comment>